<keyword evidence="3" id="KW-1185">Reference proteome</keyword>
<name>A0AAD1U9T9_EUPCR</name>
<dbReference type="EMBL" id="CAMPGE010005918">
    <property type="protein sequence ID" value="CAI2364761.1"/>
    <property type="molecule type" value="Genomic_DNA"/>
</dbReference>
<comment type="caution">
    <text evidence="2">The sequence shown here is derived from an EMBL/GenBank/DDBJ whole genome shotgun (WGS) entry which is preliminary data.</text>
</comment>
<accession>A0AAD1U9T9</accession>
<evidence type="ECO:0000313" key="3">
    <source>
        <dbReference type="Proteomes" id="UP001295684"/>
    </source>
</evidence>
<reference evidence="2" key="1">
    <citation type="submission" date="2023-07" db="EMBL/GenBank/DDBJ databases">
        <authorList>
            <consortium name="AG Swart"/>
            <person name="Singh M."/>
            <person name="Singh A."/>
            <person name="Seah K."/>
            <person name="Emmerich C."/>
        </authorList>
    </citation>
    <scope>NUCLEOTIDE SEQUENCE</scope>
    <source>
        <strain evidence="2">DP1</strain>
    </source>
</reference>
<proteinExistence type="predicted"/>
<dbReference type="Proteomes" id="UP001295684">
    <property type="component" value="Unassembled WGS sequence"/>
</dbReference>
<evidence type="ECO:0000256" key="1">
    <source>
        <dbReference type="SAM" id="Coils"/>
    </source>
</evidence>
<evidence type="ECO:0000313" key="2">
    <source>
        <dbReference type="EMBL" id="CAI2364761.1"/>
    </source>
</evidence>
<organism evidence="2 3">
    <name type="scientific">Euplotes crassus</name>
    <dbReference type="NCBI Taxonomy" id="5936"/>
    <lineage>
        <taxon>Eukaryota</taxon>
        <taxon>Sar</taxon>
        <taxon>Alveolata</taxon>
        <taxon>Ciliophora</taxon>
        <taxon>Intramacronucleata</taxon>
        <taxon>Spirotrichea</taxon>
        <taxon>Hypotrichia</taxon>
        <taxon>Euplotida</taxon>
        <taxon>Euplotidae</taxon>
        <taxon>Moneuplotes</taxon>
    </lineage>
</organism>
<keyword evidence="1" id="KW-0175">Coiled coil</keyword>
<sequence>MDLPKCCTTKCLNISSFYVEKKKKYACQSCAQSKFWDQQKEFLIDPRVPRNTLKGLSECIKLFTISVHEDEDTMEEAKAFFAKYDDEIKDLNTKFGIAMADSVYHHYAPIQKEALTIFDSLKKEKLYNEFTAKCLHDWTLEYASSKDKGNQQLSNARFEQYEGSLPAGADDNPIFLSEEIIHILNNFHELIEQEKHEIRNRDQNASELKDSIFKIFNNTKDLLKHIEGLQKKELESIIKQDEVIKAELKQRDKAVNEELEESRRKEDDLREQILRANQEIERRDQMIMELNQEKERLIELNDARVDPEVVQTIELPENEIYDIYEFRDFLNRTLGPNSDNLQGSSLHLNVNRKSDEGLILASEKRFPNSIKQIIIGRLLGFEKDVLKQFLLSSLPSDIETFCFGWDSCGLINFSHYFSEIFSLRASITKELFIWDFRLSQYQVMKIIEGFKHLKTLHFTCCLLEIESVPDFEDTLEGSQISHLDFDRCGGGRHSWKRDPSPFINLMTGLGYSDDFRDSLKTVGLNGCNLTKPKTRQILNQSSFEHVRF</sequence>
<protein>
    <submittedName>
        <fullName evidence="2">Uncharacterized protein</fullName>
    </submittedName>
</protein>
<feature type="coiled-coil region" evidence="1">
    <location>
        <begin position="191"/>
        <end position="303"/>
    </location>
</feature>
<dbReference type="AlphaFoldDB" id="A0AAD1U9T9"/>
<gene>
    <name evidence="2" type="ORF">ECRASSUSDP1_LOCUS6107</name>
</gene>